<proteinExistence type="predicted"/>
<gene>
    <name evidence="1" type="ORF">EZS28_001853</name>
</gene>
<protein>
    <submittedName>
        <fullName evidence="1">Uncharacterized protein</fullName>
    </submittedName>
</protein>
<name>A0A5J4X5Y4_9EUKA</name>
<accession>A0A5J4X5Y4</accession>
<organism evidence="1 2">
    <name type="scientific">Streblomastix strix</name>
    <dbReference type="NCBI Taxonomy" id="222440"/>
    <lineage>
        <taxon>Eukaryota</taxon>
        <taxon>Metamonada</taxon>
        <taxon>Preaxostyla</taxon>
        <taxon>Oxymonadida</taxon>
        <taxon>Streblomastigidae</taxon>
        <taxon>Streblomastix</taxon>
    </lineage>
</organism>
<sequence>MVIFVSFSEDSKKDGLIQLGWVQKLNNYEEVQLRGYDPVTSYAAEPRYTALFDACVAATDVLSGDIYYAARNQAYKVNQDAQALLVGIIRQGGAIELAGLAVERDYYDVIGFDNVANLAYSLIYYYYL</sequence>
<comment type="caution">
    <text evidence="1">The sequence shown here is derived from an EMBL/GenBank/DDBJ whole genome shotgun (WGS) entry which is preliminary data.</text>
</comment>
<evidence type="ECO:0000313" key="1">
    <source>
        <dbReference type="EMBL" id="KAA6402621.1"/>
    </source>
</evidence>
<dbReference type="AlphaFoldDB" id="A0A5J4X5Y4"/>
<evidence type="ECO:0000313" key="2">
    <source>
        <dbReference type="Proteomes" id="UP000324800"/>
    </source>
</evidence>
<reference evidence="1 2" key="1">
    <citation type="submission" date="2019-03" db="EMBL/GenBank/DDBJ databases">
        <title>Single cell metagenomics reveals metabolic interactions within the superorganism composed of flagellate Streblomastix strix and complex community of Bacteroidetes bacteria on its surface.</title>
        <authorList>
            <person name="Treitli S.C."/>
            <person name="Kolisko M."/>
            <person name="Husnik F."/>
            <person name="Keeling P."/>
            <person name="Hampl V."/>
        </authorList>
    </citation>
    <scope>NUCLEOTIDE SEQUENCE [LARGE SCALE GENOMIC DNA]</scope>
    <source>
        <strain evidence="1">ST1C</strain>
    </source>
</reference>
<dbReference type="EMBL" id="SNRW01000209">
    <property type="protein sequence ID" value="KAA6402621.1"/>
    <property type="molecule type" value="Genomic_DNA"/>
</dbReference>
<dbReference type="Proteomes" id="UP000324800">
    <property type="component" value="Unassembled WGS sequence"/>
</dbReference>